<dbReference type="InterPro" id="IPR001387">
    <property type="entry name" value="Cro/C1-type_HTH"/>
</dbReference>
<evidence type="ECO:0000259" key="1">
    <source>
        <dbReference type="PROSITE" id="PS50943"/>
    </source>
</evidence>
<evidence type="ECO:0000313" key="3">
    <source>
        <dbReference type="Proteomes" id="UP001354989"/>
    </source>
</evidence>
<dbReference type="EMBL" id="AP025301">
    <property type="protein sequence ID" value="BDD02389.1"/>
    <property type="molecule type" value="Genomic_DNA"/>
</dbReference>
<accession>A0ABN6LGY5</accession>
<keyword evidence="3" id="KW-1185">Reference proteome</keyword>
<sequence>MELKDVVALQVKFFREQKGYSQRELSDICNFPSSYIFKVEKGLRLPNLENIFKICDGLSIKPRDFIASVEEKLHTPLP</sequence>
<dbReference type="PROSITE" id="PS50943">
    <property type="entry name" value="HTH_CROC1"/>
    <property type="match status" value="1"/>
</dbReference>
<dbReference type="RefSeq" id="WP_338399611.1">
    <property type="nucleotide sequence ID" value="NZ_AP025301.1"/>
</dbReference>
<dbReference type="Proteomes" id="UP001354989">
    <property type="component" value="Plasmid pPP9"/>
</dbReference>
<dbReference type="Pfam" id="PF01381">
    <property type="entry name" value="HTH_3"/>
    <property type="match status" value="1"/>
</dbReference>
<dbReference type="CDD" id="cd00093">
    <property type="entry name" value="HTH_XRE"/>
    <property type="match status" value="1"/>
</dbReference>
<dbReference type="InterPro" id="IPR010982">
    <property type="entry name" value="Lambda_DNA-bd_dom_sf"/>
</dbReference>
<geneLocation type="plasmid" evidence="2 3">
    <name>pPP9</name>
</geneLocation>
<proteinExistence type="predicted"/>
<keyword evidence="2" id="KW-0614">Plasmid</keyword>
<dbReference type="SUPFAM" id="SSF47413">
    <property type="entry name" value="lambda repressor-like DNA-binding domains"/>
    <property type="match status" value="1"/>
</dbReference>
<evidence type="ECO:0000313" key="2">
    <source>
        <dbReference type="EMBL" id="BDD02389.1"/>
    </source>
</evidence>
<gene>
    <name evidence="2" type="ORF">PEPS_46690</name>
</gene>
<feature type="domain" description="HTH cro/C1-type" evidence="1">
    <location>
        <begin position="11"/>
        <end position="65"/>
    </location>
</feature>
<dbReference type="SMART" id="SM00530">
    <property type="entry name" value="HTH_XRE"/>
    <property type="match status" value="1"/>
</dbReference>
<dbReference type="Gene3D" id="1.10.260.40">
    <property type="entry name" value="lambda repressor-like DNA-binding domains"/>
    <property type="match status" value="1"/>
</dbReference>
<reference evidence="2 3" key="1">
    <citation type="submission" date="2021-12" db="EMBL/GenBank/DDBJ databases">
        <title>Genome sequencing of bacteria with rrn-lacking chromosome and rrn-plasmid.</title>
        <authorList>
            <person name="Anda M."/>
            <person name="Iwasaki W."/>
        </authorList>
    </citation>
    <scope>NUCLEOTIDE SEQUENCE [LARGE SCALE GENOMIC DNA]</scope>
    <source>
        <strain evidence="2 3">NBRC 101262</strain>
        <plasmid evidence="2 3">pPP9</plasmid>
    </source>
</reference>
<protein>
    <recommendedName>
        <fullName evidence="1">HTH cro/C1-type domain-containing protein</fullName>
    </recommendedName>
</protein>
<organism evidence="2 3">
    <name type="scientific">Persicobacter psychrovividus</name>
    <dbReference type="NCBI Taxonomy" id="387638"/>
    <lineage>
        <taxon>Bacteria</taxon>
        <taxon>Pseudomonadati</taxon>
        <taxon>Bacteroidota</taxon>
        <taxon>Cytophagia</taxon>
        <taxon>Cytophagales</taxon>
        <taxon>Persicobacteraceae</taxon>
        <taxon>Persicobacter</taxon>
    </lineage>
</organism>
<name>A0ABN6LGY5_9BACT</name>